<sequence>MGASGSLRTGKEEVQLRPSLSETFRSFEKSLGFQNDIKWVNFILIAVYHILFIYWPYHYALPVKWQTVVFACIMYVASGFGVTGGAHRLWTHKAYKATLPLKLFLLKNDEVLKRGKQMDMSDIERPVVAVL</sequence>
<proteinExistence type="predicted"/>
<keyword evidence="2" id="KW-1185">Reference proteome</keyword>
<evidence type="ECO:0000313" key="2">
    <source>
        <dbReference type="Proteomes" id="UP001064048"/>
    </source>
</evidence>
<evidence type="ECO:0000313" key="1">
    <source>
        <dbReference type="EMBL" id="KAI8434212.1"/>
    </source>
</evidence>
<dbReference type="Proteomes" id="UP001064048">
    <property type="component" value="Chromosome 21"/>
</dbReference>
<protein>
    <submittedName>
        <fullName evidence="1">Uncharacterized protein</fullName>
    </submittedName>
</protein>
<organism evidence="1 2">
    <name type="scientific">Choristoneura fumiferana</name>
    <name type="common">Spruce budworm moth</name>
    <name type="synonym">Archips fumiferana</name>
    <dbReference type="NCBI Taxonomy" id="7141"/>
    <lineage>
        <taxon>Eukaryota</taxon>
        <taxon>Metazoa</taxon>
        <taxon>Ecdysozoa</taxon>
        <taxon>Arthropoda</taxon>
        <taxon>Hexapoda</taxon>
        <taxon>Insecta</taxon>
        <taxon>Pterygota</taxon>
        <taxon>Neoptera</taxon>
        <taxon>Endopterygota</taxon>
        <taxon>Lepidoptera</taxon>
        <taxon>Glossata</taxon>
        <taxon>Ditrysia</taxon>
        <taxon>Tortricoidea</taxon>
        <taxon>Tortricidae</taxon>
        <taxon>Tortricinae</taxon>
        <taxon>Choristoneura</taxon>
    </lineage>
</organism>
<name>A0ACC0KCH7_CHOFU</name>
<accession>A0ACC0KCH7</accession>
<dbReference type="EMBL" id="CM046121">
    <property type="protein sequence ID" value="KAI8434212.1"/>
    <property type="molecule type" value="Genomic_DNA"/>
</dbReference>
<comment type="caution">
    <text evidence="1">The sequence shown here is derived from an EMBL/GenBank/DDBJ whole genome shotgun (WGS) entry which is preliminary data.</text>
</comment>
<reference evidence="1 2" key="1">
    <citation type="journal article" date="2022" name="Genome Biol. Evol.">
        <title>The Spruce Budworm Genome: Reconstructing the Evolutionary History of Antifreeze Proteins.</title>
        <authorList>
            <person name="Beliveau C."/>
            <person name="Gagne P."/>
            <person name="Picq S."/>
            <person name="Vernygora O."/>
            <person name="Keeling C.I."/>
            <person name="Pinkney K."/>
            <person name="Doucet D."/>
            <person name="Wen F."/>
            <person name="Johnston J.S."/>
            <person name="Maaroufi H."/>
            <person name="Boyle B."/>
            <person name="Laroche J."/>
            <person name="Dewar K."/>
            <person name="Juretic N."/>
            <person name="Blackburn G."/>
            <person name="Nisole A."/>
            <person name="Brunet B."/>
            <person name="Brandao M."/>
            <person name="Lumley L."/>
            <person name="Duan J."/>
            <person name="Quan G."/>
            <person name="Lucarotti C.J."/>
            <person name="Roe A.D."/>
            <person name="Sperling F.A.H."/>
            <person name="Levesque R.C."/>
            <person name="Cusson M."/>
        </authorList>
    </citation>
    <scope>NUCLEOTIDE SEQUENCE [LARGE SCALE GENOMIC DNA]</scope>
    <source>
        <strain evidence="1">Glfc:IPQL:Cfum</strain>
    </source>
</reference>
<gene>
    <name evidence="1" type="ORF">MSG28_012317</name>
</gene>